<gene>
    <name evidence="1" type="ORF">CDAR_385701</name>
</gene>
<organism evidence="1 2">
    <name type="scientific">Caerostris darwini</name>
    <dbReference type="NCBI Taxonomy" id="1538125"/>
    <lineage>
        <taxon>Eukaryota</taxon>
        <taxon>Metazoa</taxon>
        <taxon>Ecdysozoa</taxon>
        <taxon>Arthropoda</taxon>
        <taxon>Chelicerata</taxon>
        <taxon>Arachnida</taxon>
        <taxon>Araneae</taxon>
        <taxon>Araneomorphae</taxon>
        <taxon>Entelegynae</taxon>
        <taxon>Araneoidea</taxon>
        <taxon>Araneidae</taxon>
        <taxon>Caerostris</taxon>
    </lineage>
</organism>
<protein>
    <submittedName>
        <fullName evidence="1">Uncharacterized protein</fullName>
    </submittedName>
</protein>
<accession>A0AAV4M4B4</accession>
<reference evidence="1 2" key="1">
    <citation type="submission" date="2021-06" db="EMBL/GenBank/DDBJ databases">
        <title>Caerostris darwini draft genome.</title>
        <authorList>
            <person name="Kono N."/>
            <person name="Arakawa K."/>
        </authorList>
    </citation>
    <scope>NUCLEOTIDE SEQUENCE [LARGE SCALE GENOMIC DNA]</scope>
</reference>
<dbReference type="EMBL" id="BPLQ01000062">
    <property type="protein sequence ID" value="GIX67133.1"/>
    <property type="molecule type" value="Genomic_DNA"/>
</dbReference>
<sequence>MTGVSFSSNNKRAKRKWRLSVTTFQSFNFPNAASALQTRPLDLLRQIKFKESSLSFFLSVGGVSQEIPFREIRSRWHQTPLSESRSEAVADSDDKHRCHMLVFCKSHLYFLHSTD</sequence>
<keyword evidence="2" id="KW-1185">Reference proteome</keyword>
<evidence type="ECO:0000313" key="2">
    <source>
        <dbReference type="Proteomes" id="UP001054837"/>
    </source>
</evidence>
<dbReference type="AlphaFoldDB" id="A0AAV4M4B4"/>
<comment type="caution">
    <text evidence="1">The sequence shown here is derived from an EMBL/GenBank/DDBJ whole genome shotgun (WGS) entry which is preliminary data.</text>
</comment>
<evidence type="ECO:0000313" key="1">
    <source>
        <dbReference type="EMBL" id="GIX67133.1"/>
    </source>
</evidence>
<proteinExistence type="predicted"/>
<name>A0AAV4M4B4_9ARAC</name>
<dbReference type="Proteomes" id="UP001054837">
    <property type="component" value="Unassembled WGS sequence"/>
</dbReference>